<proteinExistence type="predicted"/>
<gene>
    <name evidence="2" type="ORF">VB695_18560</name>
</gene>
<feature type="transmembrane region" description="Helical" evidence="1">
    <location>
        <begin position="30"/>
        <end position="53"/>
    </location>
</feature>
<organism evidence="2 3">
    <name type="scientific">Nodularia spumigena UHCC 0060</name>
    <dbReference type="NCBI Taxonomy" id="3110300"/>
    <lineage>
        <taxon>Bacteria</taxon>
        <taxon>Bacillati</taxon>
        <taxon>Cyanobacteriota</taxon>
        <taxon>Cyanophyceae</taxon>
        <taxon>Nostocales</taxon>
        <taxon>Nodulariaceae</taxon>
        <taxon>Nodularia</taxon>
    </lineage>
</organism>
<keyword evidence="1" id="KW-0812">Transmembrane</keyword>
<evidence type="ECO:0000256" key="1">
    <source>
        <dbReference type="SAM" id="Phobius"/>
    </source>
</evidence>
<accession>A0ABU5UUW2</accession>
<keyword evidence="1" id="KW-1133">Transmembrane helix</keyword>
<keyword evidence="3" id="KW-1185">Reference proteome</keyword>
<dbReference type="Proteomes" id="UP001303285">
    <property type="component" value="Unassembled WGS sequence"/>
</dbReference>
<comment type="caution">
    <text evidence="2">The sequence shown here is derived from an EMBL/GenBank/DDBJ whole genome shotgun (WGS) entry which is preliminary data.</text>
</comment>
<reference evidence="2 3" key="1">
    <citation type="submission" date="2023-12" db="EMBL/GenBank/DDBJ databases">
        <title>Baltic Sea Cyanobacteria.</title>
        <authorList>
            <person name="Delbaje E."/>
            <person name="Fewer D.P."/>
            <person name="Shishido T.K."/>
        </authorList>
    </citation>
    <scope>NUCLEOTIDE SEQUENCE [LARGE SCALE GENOMIC DNA]</scope>
    <source>
        <strain evidence="2 3">UHCC 0060</strain>
    </source>
</reference>
<evidence type="ECO:0000313" key="2">
    <source>
        <dbReference type="EMBL" id="MEA5610046.1"/>
    </source>
</evidence>
<name>A0ABU5UUW2_NODSP</name>
<dbReference type="EMBL" id="JAYGHK010000073">
    <property type="protein sequence ID" value="MEA5610046.1"/>
    <property type="molecule type" value="Genomic_DNA"/>
</dbReference>
<keyword evidence="1" id="KW-0472">Membrane</keyword>
<evidence type="ECO:0000313" key="3">
    <source>
        <dbReference type="Proteomes" id="UP001303285"/>
    </source>
</evidence>
<sequence>MSHVTICGVSLFSSSPPVLGEHKSAFFLFWQIHLASEGCWLSGAAVPAFFYILRASQQHYF</sequence>
<protein>
    <submittedName>
        <fullName evidence="2">Uncharacterized protein</fullName>
    </submittedName>
</protein>